<dbReference type="Proteomes" id="UP001165270">
    <property type="component" value="Unassembled WGS sequence"/>
</dbReference>
<evidence type="ECO:0000313" key="2">
    <source>
        <dbReference type="EMBL" id="MCI3238906.1"/>
    </source>
</evidence>
<keyword evidence="3" id="KW-1185">Reference proteome</keyword>
<comment type="caution">
    <text evidence="2">The sequence shown here is derived from an EMBL/GenBank/DDBJ whole genome shotgun (WGS) entry which is preliminary data.</text>
</comment>
<dbReference type="RefSeq" id="WP_242708326.1">
    <property type="nucleotide sequence ID" value="NZ_JALDAX010000001.1"/>
</dbReference>
<protein>
    <recommendedName>
        <fullName evidence="4">DUF5666 domain-containing protein</fullName>
    </recommendedName>
</protein>
<gene>
    <name evidence="2" type="ORF">MQN93_04120</name>
</gene>
<evidence type="ECO:0000313" key="3">
    <source>
        <dbReference type="Proteomes" id="UP001165270"/>
    </source>
</evidence>
<evidence type="ECO:0008006" key="4">
    <source>
        <dbReference type="Google" id="ProtNLM"/>
    </source>
</evidence>
<feature type="region of interest" description="Disordered" evidence="1">
    <location>
        <begin position="47"/>
        <end position="80"/>
    </location>
</feature>
<accession>A0ABS9XA26</accession>
<feature type="compositionally biased region" description="Low complexity" evidence="1">
    <location>
        <begin position="47"/>
        <end position="62"/>
    </location>
</feature>
<proteinExistence type="predicted"/>
<reference evidence="2" key="1">
    <citation type="submission" date="2022-03" db="EMBL/GenBank/DDBJ databases">
        <title>Streptomyces 7R015 and 7R016 isolated from Barleria lupulina in Thailand.</title>
        <authorList>
            <person name="Kanchanasin P."/>
            <person name="Phongsopitanun W."/>
            <person name="Tanasupawat S."/>
        </authorList>
    </citation>
    <scope>NUCLEOTIDE SEQUENCE</scope>
    <source>
        <strain evidence="2">7R016</strain>
    </source>
</reference>
<evidence type="ECO:0000256" key="1">
    <source>
        <dbReference type="SAM" id="MobiDB-lite"/>
    </source>
</evidence>
<name>A0ABS9XA26_9ACTN</name>
<organism evidence="2 3">
    <name type="scientific">Streptomyces spinosisporus</name>
    <dbReference type="NCBI Taxonomy" id="2927582"/>
    <lineage>
        <taxon>Bacteria</taxon>
        <taxon>Bacillati</taxon>
        <taxon>Actinomycetota</taxon>
        <taxon>Actinomycetes</taxon>
        <taxon>Kitasatosporales</taxon>
        <taxon>Streptomycetaceae</taxon>
        <taxon>Streptomyces</taxon>
    </lineage>
</organism>
<dbReference type="EMBL" id="JALDAX010000001">
    <property type="protein sequence ID" value="MCI3238906.1"/>
    <property type="molecule type" value="Genomic_DNA"/>
</dbReference>
<sequence>MRQANPGNGSHRKRGFQLKANKTAWIAGAALTCALAGFATVGISAASTPSAAPSATPTALPTDGGQRADPSDGGATGIVQSTSSSGFTLKTATGVTVTVSDNASTTFLKNNHHTSAKAVKKGTSVLVLGLVDSADITAAKVVVQPHGDGGAAAAEAAGVIPFQQGTPSPDKSVGTIPDYTEGEGTIQTGSVAYKATTAAQAVVPGGIVDRVVKLADGEYEVHNISINWPHHLFVNKDFKVVGYE</sequence>